<name>A0A816GHT2_9BILA</name>
<evidence type="ECO:0000256" key="1">
    <source>
        <dbReference type="ARBA" id="ARBA00004141"/>
    </source>
</evidence>
<dbReference type="EMBL" id="CAJNRE010000087">
    <property type="protein sequence ID" value="CAF1917327.1"/>
    <property type="molecule type" value="Genomic_DNA"/>
</dbReference>
<dbReference type="UniPathway" id="UPA00196"/>
<accession>A0A816GHT2</accession>
<dbReference type="Proteomes" id="UP000663855">
    <property type="component" value="Unassembled WGS sequence"/>
</dbReference>
<comment type="function">
    <text evidence="5">A acetyltransferase, which acetylates the inositol ring of phosphatidylinositol during biosynthesis of GPI-anchor.</text>
</comment>
<dbReference type="Proteomes" id="UP000676336">
    <property type="component" value="Unassembled WGS sequence"/>
</dbReference>
<feature type="transmembrane region" description="Helical" evidence="5">
    <location>
        <begin position="310"/>
        <end position="328"/>
    </location>
</feature>
<evidence type="ECO:0000313" key="7">
    <source>
        <dbReference type="EMBL" id="CAF1674853.1"/>
    </source>
</evidence>
<comment type="similarity">
    <text evidence="5">Belongs to the PIGW family.</text>
</comment>
<feature type="transmembrane region" description="Helical" evidence="5">
    <location>
        <begin position="380"/>
        <end position="398"/>
    </location>
</feature>
<dbReference type="GO" id="GO:0032216">
    <property type="term" value="F:glucosaminyl-phosphatidylinositol O-acyltransferase activity"/>
    <property type="evidence" value="ECO:0007669"/>
    <property type="project" value="TreeGrafter"/>
</dbReference>
<feature type="transmembrane region" description="Helical" evidence="5">
    <location>
        <begin position="49"/>
        <end position="66"/>
    </location>
</feature>
<dbReference type="Proteomes" id="UP000663842">
    <property type="component" value="Unassembled WGS sequence"/>
</dbReference>
<dbReference type="EMBL" id="CAJNRF010011103">
    <property type="protein sequence ID" value="CAF2128373.1"/>
    <property type="molecule type" value="Genomic_DNA"/>
</dbReference>
<evidence type="ECO:0000313" key="11">
    <source>
        <dbReference type="EMBL" id="CAF3838035.1"/>
    </source>
</evidence>
<evidence type="ECO:0000313" key="15">
    <source>
        <dbReference type="Proteomes" id="UP000663866"/>
    </source>
</evidence>
<dbReference type="GO" id="GO:0005789">
    <property type="term" value="C:endoplasmic reticulum membrane"/>
    <property type="evidence" value="ECO:0007669"/>
    <property type="project" value="UniProtKB-SubCell"/>
</dbReference>
<dbReference type="OrthoDB" id="15270at2759"/>
<dbReference type="EMBL" id="CAJOBI010100079">
    <property type="protein sequence ID" value="CAF4583352.1"/>
    <property type="molecule type" value="Genomic_DNA"/>
</dbReference>
<feature type="transmembrane region" description="Helical" evidence="5">
    <location>
        <begin position="404"/>
        <end position="431"/>
    </location>
</feature>
<feature type="transmembrane region" description="Helical" evidence="5">
    <location>
        <begin position="113"/>
        <end position="134"/>
    </location>
</feature>
<feature type="transmembrane region" description="Helical" evidence="5">
    <location>
        <begin position="277"/>
        <end position="298"/>
    </location>
</feature>
<comment type="caution">
    <text evidence="7">The sequence shown here is derived from an EMBL/GenBank/DDBJ whole genome shotgun (WGS) entry which is preliminary data.</text>
</comment>
<evidence type="ECO:0000313" key="14">
    <source>
        <dbReference type="Proteomes" id="UP000663834"/>
    </source>
</evidence>
<dbReference type="Proteomes" id="UP000663856">
    <property type="component" value="Unassembled WGS sequence"/>
</dbReference>
<dbReference type="Pfam" id="PF06423">
    <property type="entry name" value="GWT1"/>
    <property type="match status" value="1"/>
</dbReference>
<feature type="transmembrane region" description="Helical" evidence="5">
    <location>
        <begin position="235"/>
        <end position="255"/>
    </location>
</feature>
<feature type="transmembrane region" description="Helical" evidence="5">
    <location>
        <begin position="72"/>
        <end position="92"/>
    </location>
</feature>
<dbReference type="EC" id="2.3.-.-" evidence="5"/>
<dbReference type="Proteomes" id="UP000663824">
    <property type="component" value="Unassembled WGS sequence"/>
</dbReference>
<keyword evidence="5" id="KW-0337">GPI-anchor biosynthesis</keyword>
<gene>
    <name evidence="6" type="ORF">CJN711_LOCUS17036</name>
    <name evidence="7" type="ORF">KQP761_LOCUS35121</name>
    <name evidence="8" type="ORF">MBJ925_LOCUS1391</name>
    <name evidence="12" type="ORF">OVN521_LOCUS13860</name>
    <name evidence="13" type="ORF">SMN809_LOCUS38364</name>
    <name evidence="11" type="ORF">UXM345_LOCUS7038</name>
    <name evidence="9" type="ORF">WKI299_LOCUS25839</name>
    <name evidence="10" type="ORF">XDN619_LOCUS32586</name>
</gene>
<comment type="subcellular location">
    <subcellularLocation>
        <location evidence="5">Endoplasmic reticulum membrane</location>
        <topology evidence="5">Multi-pass membrane protein</topology>
    </subcellularLocation>
    <subcellularLocation>
        <location evidence="1">Membrane</location>
        <topology evidence="1">Multi-pass membrane protein</topology>
    </subcellularLocation>
</comment>
<feature type="transmembrane region" description="Helical" evidence="5">
    <location>
        <begin position="209"/>
        <end position="228"/>
    </location>
</feature>
<dbReference type="PANTHER" id="PTHR20661">
    <property type="entry name" value="PHOSPHATIDYLINOSITOL-GLYCAN BIOSYNTHESIS CLASS W PROTEIN"/>
    <property type="match status" value="1"/>
</dbReference>
<organism evidence="7 14">
    <name type="scientific">Rotaria magnacalcarata</name>
    <dbReference type="NCBI Taxonomy" id="392030"/>
    <lineage>
        <taxon>Eukaryota</taxon>
        <taxon>Metazoa</taxon>
        <taxon>Spiralia</taxon>
        <taxon>Gnathifera</taxon>
        <taxon>Rotifera</taxon>
        <taxon>Eurotatoria</taxon>
        <taxon>Bdelloidea</taxon>
        <taxon>Philodinida</taxon>
        <taxon>Philodinidae</taxon>
        <taxon>Rotaria</taxon>
    </lineage>
</organism>
<dbReference type="Proteomes" id="UP000663834">
    <property type="component" value="Unassembled WGS sequence"/>
</dbReference>
<evidence type="ECO:0000313" key="8">
    <source>
        <dbReference type="EMBL" id="CAF1917327.1"/>
    </source>
</evidence>
<dbReference type="Proteomes" id="UP000663866">
    <property type="component" value="Unassembled WGS sequence"/>
</dbReference>
<reference evidence="7" key="1">
    <citation type="submission" date="2021-02" db="EMBL/GenBank/DDBJ databases">
        <authorList>
            <person name="Nowell W R."/>
        </authorList>
    </citation>
    <scope>NUCLEOTIDE SEQUENCE</scope>
</reference>
<dbReference type="GO" id="GO:0072659">
    <property type="term" value="P:protein localization to plasma membrane"/>
    <property type="evidence" value="ECO:0007669"/>
    <property type="project" value="TreeGrafter"/>
</dbReference>
<dbReference type="InterPro" id="IPR009447">
    <property type="entry name" value="PIGW/GWT1"/>
</dbReference>
<keyword evidence="5" id="KW-0012">Acyltransferase</keyword>
<keyword evidence="2 5" id="KW-0812">Transmembrane</keyword>
<dbReference type="EMBL" id="CAJNOW010019743">
    <property type="protein sequence ID" value="CAF1674853.1"/>
    <property type="molecule type" value="Genomic_DNA"/>
</dbReference>
<keyword evidence="4 5" id="KW-0472">Membrane</keyword>
<dbReference type="AlphaFoldDB" id="A0A816GHT2"/>
<keyword evidence="15" id="KW-1185">Reference proteome</keyword>
<proteinExistence type="inferred from homology"/>
<dbReference type="GO" id="GO:0006506">
    <property type="term" value="P:GPI anchor biosynthetic process"/>
    <property type="evidence" value="ECO:0007669"/>
    <property type="project" value="UniProtKB-UniPathway"/>
</dbReference>
<feature type="transmembrane region" description="Helical" evidence="5">
    <location>
        <begin position="177"/>
        <end position="197"/>
    </location>
</feature>
<dbReference type="PANTHER" id="PTHR20661:SF0">
    <property type="entry name" value="PHOSPHATIDYLINOSITOL-GLYCAN BIOSYNTHESIS CLASS W PROTEIN"/>
    <property type="match status" value="1"/>
</dbReference>
<evidence type="ECO:0000256" key="3">
    <source>
        <dbReference type="ARBA" id="ARBA00022989"/>
    </source>
</evidence>
<evidence type="ECO:0000313" key="12">
    <source>
        <dbReference type="EMBL" id="CAF3979759.1"/>
    </source>
</evidence>
<evidence type="ECO:0000256" key="4">
    <source>
        <dbReference type="ARBA" id="ARBA00023136"/>
    </source>
</evidence>
<dbReference type="EMBL" id="CAJNRG010016291">
    <property type="protein sequence ID" value="CAF2197179.1"/>
    <property type="molecule type" value="Genomic_DNA"/>
</dbReference>
<dbReference type="EMBL" id="CAJOBF010000575">
    <property type="protein sequence ID" value="CAF3838035.1"/>
    <property type="molecule type" value="Genomic_DNA"/>
</dbReference>
<dbReference type="PIRSF" id="PIRSF017321">
    <property type="entry name" value="GWT1"/>
    <property type="match status" value="1"/>
</dbReference>
<evidence type="ECO:0000313" key="6">
    <source>
        <dbReference type="EMBL" id="CAF1303107.1"/>
    </source>
</evidence>
<keyword evidence="5" id="KW-0808">Transferase</keyword>
<evidence type="ECO:0000313" key="13">
    <source>
        <dbReference type="EMBL" id="CAF4583352.1"/>
    </source>
</evidence>
<keyword evidence="5" id="KW-0256">Endoplasmic reticulum</keyword>
<protein>
    <recommendedName>
        <fullName evidence="5">Phosphatidylinositol-glycan biosynthesis class W protein</fullName>
        <ecNumber evidence="5">2.3.-.-</ecNumber>
    </recommendedName>
</protein>
<dbReference type="Proteomes" id="UP000663887">
    <property type="component" value="Unassembled WGS sequence"/>
</dbReference>
<feature type="transmembrane region" description="Helical" evidence="5">
    <location>
        <begin position="146"/>
        <end position="165"/>
    </location>
</feature>
<evidence type="ECO:0000313" key="10">
    <source>
        <dbReference type="EMBL" id="CAF2197179.1"/>
    </source>
</evidence>
<comment type="pathway">
    <text evidence="5">Glycolipid biosynthesis; glycosylphosphatidylinositol-anchor biosynthesis.</text>
</comment>
<evidence type="ECO:0000313" key="9">
    <source>
        <dbReference type="EMBL" id="CAF2128373.1"/>
    </source>
</evidence>
<dbReference type="EMBL" id="CAJOBG010002056">
    <property type="protein sequence ID" value="CAF3979759.1"/>
    <property type="molecule type" value="Genomic_DNA"/>
</dbReference>
<evidence type="ECO:0000256" key="2">
    <source>
        <dbReference type="ARBA" id="ARBA00022692"/>
    </source>
</evidence>
<dbReference type="EMBL" id="CAJNOV010007930">
    <property type="protein sequence ID" value="CAF1303107.1"/>
    <property type="molecule type" value="Genomic_DNA"/>
</dbReference>
<evidence type="ECO:0000256" key="5">
    <source>
        <dbReference type="RuleBase" id="RU280819"/>
    </source>
</evidence>
<sequence>MDDYRHRKELFVSNLNGTTLSDTGSILLNGCATYFLCQLVKVNIAKSSFLNFLLENSIIIIPSLFVCTLLSSFNYLFLIILWSLCFLIYFTQKASKIKPIQTNNKSYSSTIELFRGQILIATCLCILAVDFPIFPRRYAKTENYGYSLMDKGVGLFALAHGIVSAEARNKQTSLKDLLLENLILFLLGLIRLISIKYFSYVEHVSEYGIHWNFFLTLCFMKLIGYYSFKLIKNIHLLIILILSFHELILLKYFHYDDYLIASNNLRTNFIDANREGIFSLGGYVCLYLIGISCGRFIIKYEYEQKFKQMGTRFFILMIILCAISYNPSRKLCNLSYISSTTGLACMCFACYSVIQWLLLRKNHSIESRLIKNFNLKGLDIFLLANVLTGIVNLNINTIDTSDFTSFMIILLYMFTVSTFTYFCPSIIKLILKYLKLSKK</sequence>
<keyword evidence="3 5" id="KW-1133">Transmembrane helix</keyword>
<feature type="transmembrane region" description="Helical" evidence="5">
    <location>
        <begin position="334"/>
        <end position="359"/>
    </location>
</feature>